<evidence type="ECO:0000313" key="2">
    <source>
        <dbReference type="EnsemblPlants" id="Pp3c5_7080V3.1"/>
    </source>
</evidence>
<sequence length="106" mass="12575">MLRPRRGSNSAVKRLMEETCSVNARESTPEVKVRKLEFNKYSDKESLLNELQSLKEAVAYQAYHFLLHKAHLQGLRAKQRSVLFASLNFKIRNIRQLWCMWNSHWL</sequence>
<accession>A0A2K1KIS8</accession>
<keyword evidence="3" id="KW-1185">Reference proteome</keyword>
<reference evidence="2" key="3">
    <citation type="submission" date="2020-12" db="UniProtKB">
        <authorList>
            <consortium name="EnsemblPlants"/>
        </authorList>
    </citation>
    <scope>IDENTIFICATION</scope>
</reference>
<dbReference type="Gramene" id="Pp3c5_7080V3.1">
    <property type="protein sequence ID" value="Pp3c5_7080V3.1"/>
    <property type="gene ID" value="Pp3c5_7080"/>
</dbReference>
<proteinExistence type="predicted"/>
<protein>
    <submittedName>
        <fullName evidence="1 2">Uncharacterized protein</fullName>
    </submittedName>
</protein>
<organism evidence="1">
    <name type="scientific">Physcomitrium patens</name>
    <name type="common">Spreading-leaved earth moss</name>
    <name type="synonym">Physcomitrella patens</name>
    <dbReference type="NCBI Taxonomy" id="3218"/>
    <lineage>
        <taxon>Eukaryota</taxon>
        <taxon>Viridiplantae</taxon>
        <taxon>Streptophyta</taxon>
        <taxon>Embryophyta</taxon>
        <taxon>Bryophyta</taxon>
        <taxon>Bryophytina</taxon>
        <taxon>Bryopsida</taxon>
        <taxon>Funariidae</taxon>
        <taxon>Funariales</taxon>
        <taxon>Funariaceae</taxon>
        <taxon>Physcomitrium</taxon>
    </lineage>
</organism>
<evidence type="ECO:0000313" key="3">
    <source>
        <dbReference type="Proteomes" id="UP000006727"/>
    </source>
</evidence>
<reference evidence="1 3" key="1">
    <citation type="journal article" date="2008" name="Science">
        <title>The Physcomitrella genome reveals evolutionary insights into the conquest of land by plants.</title>
        <authorList>
            <person name="Rensing S."/>
            <person name="Lang D."/>
            <person name="Zimmer A."/>
            <person name="Terry A."/>
            <person name="Salamov A."/>
            <person name="Shapiro H."/>
            <person name="Nishiyama T."/>
            <person name="Perroud P.-F."/>
            <person name="Lindquist E."/>
            <person name="Kamisugi Y."/>
            <person name="Tanahashi T."/>
            <person name="Sakakibara K."/>
            <person name="Fujita T."/>
            <person name="Oishi K."/>
            <person name="Shin-I T."/>
            <person name="Kuroki Y."/>
            <person name="Toyoda A."/>
            <person name="Suzuki Y."/>
            <person name="Hashimoto A."/>
            <person name="Yamaguchi K."/>
            <person name="Sugano A."/>
            <person name="Kohara Y."/>
            <person name="Fujiyama A."/>
            <person name="Anterola A."/>
            <person name="Aoki S."/>
            <person name="Ashton N."/>
            <person name="Barbazuk W.B."/>
            <person name="Barker E."/>
            <person name="Bennetzen J."/>
            <person name="Bezanilla M."/>
            <person name="Blankenship R."/>
            <person name="Cho S.H."/>
            <person name="Dutcher S."/>
            <person name="Estelle M."/>
            <person name="Fawcett J.A."/>
            <person name="Gundlach H."/>
            <person name="Hanada K."/>
            <person name="Heyl A."/>
            <person name="Hicks K.A."/>
            <person name="Hugh J."/>
            <person name="Lohr M."/>
            <person name="Mayer K."/>
            <person name="Melkozernov A."/>
            <person name="Murata T."/>
            <person name="Nelson D."/>
            <person name="Pils B."/>
            <person name="Prigge M."/>
            <person name="Reiss B."/>
            <person name="Renner T."/>
            <person name="Rombauts S."/>
            <person name="Rushton P."/>
            <person name="Sanderfoot A."/>
            <person name="Schween G."/>
            <person name="Shiu S.-H."/>
            <person name="Stueber K."/>
            <person name="Theodoulou F.L."/>
            <person name="Tu H."/>
            <person name="Van de Peer Y."/>
            <person name="Verrier P.J."/>
            <person name="Waters E."/>
            <person name="Wood A."/>
            <person name="Yang L."/>
            <person name="Cove D."/>
            <person name="Cuming A."/>
            <person name="Hasebe M."/>
            <person name="Lucas S."/>
            <person name="Mishler D.B."/>
            <person name="Reski R."/>
            <person name="Grigoriev I."/>
            <person name="Quatrano R.S."/>
            <person name="Boore J.L."/>
        </authorList>
    </citation>
    <scope>NUCLEOTIDE SEQUENCE [LARGE SCALE GENOMIC DNA]</scope>
    <source>
        <strain evidence="2 3">cv. Gransden 2004</strain>
    </source>
</reference>
<gene>
    <name evidence="1" type="ORF">PHYPA_007356</name>
</gene>
<dbReference type="PaxDb" id="3218-PP1S186_24V6.1"/>
<dbReference type="Proteomes" id="UP000006727">
    <property type="component" value="Chromosome 5"/>
</dbReference>
<dbReference type="InParanoid" id="A0A2K1KIS8"/>
<dbReference type="AlphaFoldDB" id="A0A2K1KIS8"/>
<name>A0A2K1KIS8_PHYPA</name>
<evidence type="ECO:0000313" key="1">
    <source>
        <dbReference type="EMBL" id="PNR53681.1"/>
    </source>
</evidence>
<dbReference type="EnsemblPlants" id="Pp3c5_7080V3.1">
    <property type="protein sequence ID" value="Pp3c5_7080V3.1"/>
    <property type="gene ID" value="Pp3c5_7080"/>
</dbReference>
<dbReference type="EMBL" id="ABEU02000005">
    <property type="protein sequence ID" value="PNR53681.1"/>
    <property type="molecule type" value="Genomic_DNA"/>
</dbReference>
<reference evidence="1 3" key="2">
    <citation type="journal article" date="2018" name="Plant J.">
        <title>The Physcomitrella patens chromosome-scale assembly reveals moss genome structure and evolution.</title>
        <authorList>
            <person name="Lang D."/>
            <person name="Ullrich K.K."/>
            <person name="Murat F."/>
            <person name="Fuchs J."/>
            <person name="Jenkins J."/>
            <person name="Haas F.B."/>
            <person name="Piednoel M."/>
            <person name="Gundlach H."/>
            <person name="Van Bel M."/>
            <person name="Meyberg R."/>
            <person name="Vives C."/>
            <person name="Morata J."/>
            <person name="Symeonidi A."/>
            <person name="Hiss M."/>
            <person name="Muchero W."/>
            <person name="Kamisugi Y."/>
            <person name="Saleh O."/>
            <person name="Blanc G."/>
            <person name="Decker E.L."/>
            <person name="van Gessel N."/>
            <person name="Grimwood J."/>
            <person name="Hayes R.D."/>
            <person name="Graham S.W."/>
            <person name="Gunter L.E."/>
            <person name="McDaniel S.F."/>
            <person name="Hoernstein S.N.W."/>
            <person name="Larsson A."/>
            <person name="Li F.W."/>
            <person name="Perroud P.F."/>
            <person name="Phillips J."/>
            <person name="Ranjan P."/>
            <person name="Rokshar D.S."/>
            <person name="Rothfels C.J."/>
            <person name="Schneider L."/>
            <person name="Shu S."/>
            <person name="Stevenson D.W."/>
            <person name="Thummler F."/>
            <person name="Tillich M."/>
            <person name="Villarreal Aguilar J.C."/>
            <person name="Widiez T."/>
            <person name="Wong G.K."/>
            <person name="Wymore A."/>
            <person name="Zhang Y."/>
            <person name="Zimmer A.D."/>
            <person name="Quatrano R.S."/>
            <person name="Mayer K.F.X."/>
            <person name="Goodstein D."/>
            <person name="Casacuberta J.M."/>
            <person name="Vandepoele K."/>
            <person name="Reski R."/>
            <person name="Cuming A.C."/>
            <person name="Tuskan G.A."/>
            <person name="Maumus F."/>
            <person name="Salse J."/>
            <person name="Schmutz J."/>
            <person name="Rensing S.A."/>
        </authorList>
    </citation>
    <scope>NUCLEOTIDE SEQUENCE [LARGE SCALE GENOMIC DNA]</scope>
    <source>
        <strain evidence="2 3">cv. Gransden 2004</strain>
    </source>
</reference>